<accession>A0A212AVQ0</accession>
<feature type="domain" description="Extensin-like C-terminal" evidence="3">
    <location>
        <begin position="144"/>
        <end position="299"/>
    </location>
</feature>
<dbReference type="Proteomes" id="UP000214673">
    <property type="component" value="Unassembled WGS sequence"/>
</dbReference>
<evidence type="ECO:0000259" key="3">
    <source>
        <dbReference type="Pfam" id="PF06904"/>
    </source>
</evidence>
<keyword evidence="7" id="KW-1185">Reference proteome</keyword>
<proteinExistence type="predicted"/>
<organism evidence="5 6">
    <name type="scientific">Haematobacter missouriensis</name>
    <dbReference type="NCBI Taxonomy" id="366616"/>
    <lineage>
        <taxon>Bacteria</taxon>
        <taxon>Pseudomonadati</taxon>
        <taxon>Pseudomonadota</taxon>
        <taxon>Alphaproteobacteria</taxon>
        <taxon>Rhodobacterales</taxon>
        <taxon>Paracoccaceae</taxon>
        <taxon>Haematobacter</taxon>
    </lineage>
</organism>
<feature type="chain" id="PRO_5011304101" description="Extensin-like C-terminal domain-containing protein" evidence="2">
    <location>
        <begin position="20"/>
        <end position="299"/>
    </location>
</feature>
<dbReference type="Proteomes" id="UP000196640">
    <property type="component" value="Unassembled WGS sequence"/>
</dbReference>
<sequence length="299" mass="30946">MRRRRALAFWLCLTGVAFATAGEAGPLRSDAPKLRPFASTTSPVSTGPGGAVLSATRPLPRPAGLAASQRKVVAAGEGMALLDALLRPMPRPPQIAAKHMREAAPLVQSVSFIAPATPGAISRQGSGLCGVPKLTGRRIAPVTSRIAGCGIPEAVEVTAVDGVQLSQPAMVDCQTATALDQWVRTSLKPAVGQQGGGVKSLQIAGTYACRPRNNLAGGKISEHGRGRAVDVAAVVLANGQALNVARDWGRGQAGQILKTAYSKGCGIFSTTLGPGSDGYHEDHMHFDTALRRNGSAYCR</sequence>
<dbReference type="RefSeq" id="WP_051929995.1">
    <property type="nucleotide sequence ID" value="NZ_CALUEG010000037.1"/>
</dbReference>
<feature type="region of interest" description="Disordered" evidence="1">
    <location>
        <begin position="29"/>
        <end position="59"/>
    </location>
</feature>
<comment type="caution">
    <text evidence="5">The sequence shown here is derived from an EMBL/GenBank/DDBJ whole genome shotgun (WGS) entry which is preliminary data.</text>
</comment>
<name>A0A212AVQ0_9RHOB</name>
<gene>
    <name evidence="5" type="ORF">CDV52_04105</name>
    <name evidence="4" type="ORF">CDV53_01885</name>
</gene>
<dbReference type="EMBL" id="NIPV01000007">
    <property type="protein sequence ID" value="OWJ79281.1"/>
    <property type="molecule type" value="Genomic_DNA"/>
</dbReference>
<evidence type="ECO:0000313" key="6">
    <source>
        <dbReference type="Proteomes" id="UP000196640"/>
    </source>
</evidence>
<protein>
    <recommendedName>
        <fullName evidence="3">Extensin-like C-terminal domain-containing protein</fullName>
    </recommendedName>
</protein>
<dbReference type="EMBL" id="NIPX01000003">
    <property type="protein sequence ID" value="OWJ85553.1"/>
    <property type="molecule type" value="Genomic_DNA"/>
</dbReference>
<reference evidence="6 7" key="1">
    <citation type="submission" date="2016-11" db="EMBL/GenBank/DDBJ databases">
        <title>Comparison of Traditional DNA-DNA Hybridization with In Silico Genomic Analysis.</title>
        <authorList>
            <person name="Nicholson A.C."/>
            <person name="Sammons S."/>
            <person name="Humrighouse B.W."/>
            <person name="Graziano J."/>
            <person name="Lasker B."/>
            <person name="Whitney A.M."/>
            <person name="Mcquiston J.R."/>
        </authorList>
    </citation>
    <scope>NUCLEOTIDE SEQUENCE [LARGE SCALE GENOMIC DNA]</scope>
    <source>
        <strain evidence="4 7">H1892</strain>
        <strain evidence="5 6">H2381</strain>
    </source>
</reference>
<dbReference type="STRING" id="366616.CG51_09300"/>
<dbReference type="InterPro" id="IPR009683">
    <property type="entry name" value="Extensin-like_C"/>
</dbReference>
<dbReference type="OrthoDB" id="9809788at2"/>
<evidence type="ECO:0000313" key="5">
    <source>
        <dbReference type="EMBL" id="OWJ85553.1"/>
    </source>
</evidence>
<evidence type="ECO:0000256" key="1">
    <source>
        <dbReference type="SAM" id="MobiDB-lite"/>
    </source>
</evidence>
<evidence type="ECO:0000313" key="7">
    <source>
        <dbReference type="Proteomes" id="UP000214673"/>
    </source>
</evidence>
<evidence type="ECO:0000313" key="4">
    <source>
        <dbReference type="EMBL" id="OWJ79281.1"/>
    </source>
</evidence>
<keyword evidence="2" id="KW-0732">Signal</keyword>
<dbReference type="Pfam" id="PF06904">
    <property type="entry name" value="Extensin-like_C"/>
    <property type="match status" value="1"/>
</dbReference>
<evidence type="ECO:0000256" key="2">
    <source>
        <dbReference type="SAM" id="SignalP"/>
    </source>
</evidence>
<feature type="signal peptide" evidence="2">
    <location>
        <begin position="1"/>
        <end position="19"/>
    </location>
</feature>
<dbReference type="AlphaFoldDB" id="A0A212AVQ0"/>